<dbReference type="Pfam" id="PF17829">
    <property type="entry name" value="GH115_C"/>
    <property type="match status" value="1"/>
</dbReference>
<evidence type="ECO:0000313" key="2">
    <source>
        <dbReference type="EMBL" id="CAI6094433.1"/>
    </source>
</evidence>
<feature type="domain" description="Gylcosyl hydrolase 115 C-terminal" evidence="1">
    <location>
        <begin position="321"/>
        <end position="474"/>
    </location>
</feature>
<dbReference type="Gene3D" id="3.20.20.520">
    <property type="entry name" value="Glycosyl hydrolase family 115"/>
    <property type="match status" value="1"/>
</dbReference>
<organism evidence="2 3">
    <name type="scientific">Clonostachys chloroleuca</name>
    <dbReference type="NCBI Taxonomy" id="1926264"/>
    <lineage>
        <taxon>Eukaryota</taxon>
        <taxon>Fungi</taxon>
        <taxon>Dikarya</taxon>
        <taxon>Ascomycota</taxon>
        <taxon>Pezizomycotina</taxon>
        <taxon>Sordariomycetes</taxon>
        <taxon>Hypocreomycetidae</taxon>
        <taxon>Hypocreales</taxon>
        <taxon>Bionectriaceae</taxon>
        <taxon>Clonostachys</taxon>
    </lineage>
</organism>
<dbReference type="Proteomes" id="UP001160390">
    <property type="component" value="Unassembled WGS sequence"/>
</dbReference>
<dbReference type="Pfam" id="PF15979">
    <property type="entry name" value="Glyco_hydro_115"/>
    <property type="match status" value="1"/>
</dbReference>
<evidence type="ECO:0000313" key="3">
    <source>
        <dbReference type="Proteomes" id="UP001160390"/>
    </source>
</evidence>
<dbReference type="InterPro" id="IPR042301">
    <property type="entry name" value="GH115_sf"/>
</dbReference>
<comment type="caution">
    <text evidence="2">The sequence shown here is derived from an EMBL/GenBank/DDBJ whole genome shotgun (WGS) entry which is preliminary data.</text>
</comment>
<dbReference type="EMBL" id="CABFNP030001256">
    <property type="protein sequence ID" value="CAI6094433.1"/>
    <property type="molecule type" value="Genomic_DNA"/>
</dbReference>
<keyword evidence="3" id="KW-1185">Reference proteome</keyword>
<reference evidence="2" key="1">
    <citation type="submission" date="2023-01" db="EMBL/GenBank/DDBJ databases">
        <authorList>
            <person name="Piombo E."/>
        </authorList>
    </citation>
    <scope>NUCLEOTIDE SEQUENCE</scope>
</reference>
<dbReference type="Gene3D" id="2.60.120.1620">
    <property type="match status" value="1"/>
</dbReference>
<sequence>MRTPLSNEADRPGGAGVYHHFDYVGIPRNYKWINTIQLIKTWEQMQLTYEKGERSLWTANLKSWATREFGPSVADDTAEIINTYGKLIVRCKYKLLSRSPFVYSTAFYNEAEHTEHHDAFFEMVLHPVLVGKTVVELYIKATLSAWYHKQRRTSADKLADDVFRLFDEDSLITDRFHALSGDKWDLIMQQVHIGYDNWNDPPENRMPNVSYHTQANVPKSGIIGVSVQGSSQSAPGDPETTLLAMNPYMPPSERRYLDIFTRNNGTFSFRATSNVSYVNASAPPGLSWAGIKIQPIDAPGSWNITAKLPVNKTSVPISISGYVESGGVVSIEAEHFASSETKGGLSYIKLPHYGRTLSGMKLWPVTALSQDPSTAPKLTYSFHSFTSSENARVILFLGGSTNHDPSRPLKLAFSIDGGTPTTVRPVPDTPMGQNPSGWTEATVAGGWTSFITVSIAAGSHELSLWLLEPGVVVQTC</sequence>
<dbReference type="InterPro" id="IPR031924">
    <property type="entry name" value="GH115"/>
</dbReference>
<dbReference type="AlphaFoldDB" id="A0AA35MC58"/>
<dbReference type="PANTHER" id="PTHR37842">
    <property type="match status" value="1"/>
</dbReference>
<protein>
    <recommendedName>
        <fullName evidence="1">Gylcosyl hydrolase 115 C-terminal domain-containing protein</fullName>
    </recommendedName>
</protein>
<dbReference type="InterPro" id="IPR041437">
    <property type="entry name" value="GH115_C"/>
</dbReference>
<evidence type="ECO:0000259" key="1">
    <source>
        <dbReference type="Pfam" id="PF17829"/>
    </source>
</evidence>
<dbReference type="PANTHER" id="PTHR37842:SF2">
    <property type="entry name" value="GYLCOSYL HYDROLASE 115 C-TERMINAL DOMAIN-CONTAINING PROTEIN"/>
    <property type="match status" value="1"/>
</dbReference>
<accession>A0AA35MC58</accession>
<proteinExistence type="predicted"/>
<gene>
    <name evidence="2" type="ORF">CCHLO57077_00009255</name>
</gene>
<name>A0AA35MC58_9HYPO</name>
<dbReference type="Gene3D" id="1.20.58.2150">
    <property type="match status" value="1"/>
</dbReference>